<evidence type="ECO:0000313" key="1">
    <source>
        <dbReference type="EMBL" id="RJG41857.1"/>
    </source>
</evidence>
<protein>
    <submittedName>
        <fullName evidence="1">DUF2835 family protein</fullName>
    </submittedName>
</protein>
<evidence type="ECO:0000313" key="2">
    <source>
        <dbReference type="Proteomes" id="UP000283255"/>
    </source>
</evidence>
<dbReference type="AlphaFoldDB" id="A0A418YBH3"/>
<gene>
    <name evidence="1" type="ORF">D1Z90_15915</name>
</gene>
<dbReference type="Pfam" id="PF11197">
    <property type="entry name" value="DUF2835"/>
    <property type="match status" value="1"/>
</dbReference>
<dbReference type="Proteomes" id="UP000283255">
    <property type="component" value="Unassembled WGS sequence"/>
</dbReference>
<sequence>MQTYFFNLRISYQDFEALYRGHARSVTVMADNGKTVRLPAIKFIPWLSQIGIAGRFKLTLDSDNKFKQLEKIA</sequence>
<reference evidence="1 2" key="2">
    <citation type="submission" date="2019-01" db="EMBL/GenBank/DDBJ databases">
        <title>Motilimonas pumilus sp. nov., isolated from the gut of sea cucumber (Apostichopus japonicus).</title>
        <authorList>
            <person name="Wang F.-Q."/>
            <person name="Ren L.-H."/>
            <person name="Lin Y.-W."/>
            <person name="Sun G.-H."/>
            <person name="Du Z.-J."/>
            <person name="Zhao J.-X."/>
            <person name="Liu X.-J."/>
            <person name="Liu L.-J."/>
        </authorList>
    </citation>
    <scope>NUCLEOTIDE SEQUENCE [LARGE SCALE GENOMIC DNA]</scope>
    <source>
        <strain evidence="1 2">PLHSC7-2</strain>
    </source>
</reference>
<keyword evidence="2" id="KW-1185">Reference proteome</keyword>
<organism evidence="1 2">
    <name type="scientific">Motilimonas pumila</name>
    <dbReference type="NCBI Taxonomy" id="2303987"/>
    <lineage>
        <taxon>Bacteria</taxon>
        <taxon>Pseudomonadati</taxon>
        <taxon>Pseudomonadota</taxon>
        <taxon>Gammaproteobacteria</taxon>
        <taxon>Alteromonadales</taxon>
        <taxon>Alteromonadales genera incertae sedis</taxon>
        <taxon>Motilimonas</taxon>
    </lineage>
</organism>
<accession>A0A418YBH3</accession>
<dbReference type="RefSeq" id="WP_119911779.1">
    <property type="nucleotide sequence ID" value="NZ_QZCH01000024.1"/>
</dbReference>
<dbReference type="InterPro" id="IPR021363">
    <property type="entry name" value="DUF2835"/>
</dbReference>
<reference evidence="1 2" key="1">
    <citation type="submission" date="2018-09" db="EMBL/GenBank/DDBJ databases">
        <authorList>
            <person name="Wang F."/>
        </authorList>
    </citation>
    <scope>NUCLEOTIDE SEQUENCE [LARGE SCALE GENOMIC DNA]</scope>
    <source>
        <strain evidence="1 2">PLHSC7-2</strain>
    </source>
</reference>
<proteinExistence type="predicted"/>
<comment type="caution">
    <text evidence="1">The sequence shown here is derived from an EMBL/GenBank/DDBJ whole genome shotgun (WGS) entry which is preliminary data.</text>
</comment>
<dbReference type="EMBL" id="QZCH01000024">
    <property type="protein sequence ID" value="RJG41857.1"/>
    <property type="molecule type" value="Genomic_DNA"/>
</dbReference>
<dbReference type="OrthoDB" id="5600793at2"/>
<name>A0A418YBH3_9GAMM</name>